<dbReference type="InterPro" id="IPR009056">
    <property type="entry name" value="Cyt_c-like_dom"/>
</dbReference>
<reference evidence="7" key="1">
    <citation type="journal article" date="2021" name="Proc. Natl. Acad. Sci. U.S.A.">
        <title>Global biogeography of chemosynthetic symbionts reveals both localized and globally distributed symbiont groups. .</title>
        <authorList>
            <person name="Osvatic J.T."/>
            <person name="Wilkins L.G.E."/>
            <person name="Leibrecht L."/>
            <person name="Leray M."/>
            <person name="Zauner S."/>
            <person name="Polzin J."/>
            <person name="Camacho Y."/>
            <person name="Gros O."/>
            <person name="van Gils J.A."/>
            <person name="Eisen J.A."/>
            <person name="Petersen J.M."/>
            <person name="Yuen B."/>
        </authorList>
    </citation>
    <scope>NUCLEOTIDE SEQUENCE</scope>
    <source>
        <strain evidence="7">MAGL173</strain>
    </source>
</reference>
<evidence type="ECO:0000256" key="3">
    <source>
        <dbReference type="ARBA" id="ARBA00023004"/>
    </source>
</evidence>
<protein>
    <submittedName>
        <fullName evidence="7">ABC transporter substrate-binding protein</fullName>
    </submittedName>
</protein>
<keyword evidence="5" id="KW-0732">Signal</keyword>
<dbReference type="InterPro" id="IPR028082">
    <property type="entry name" value="Peripla_BP_I"/>
</dbReference>
<dbReference type="InterPro" id="IPR036909">
    <property type="entry name" value="Cyt_c-like_dom_sf"/>
</dbReference>
<feature type="chain" id="PRO_5038834070" evidence="5">
    <location>
        <begin position="27"/>
        <end position="543"/>
    </location>
</feature>
<name>A0A9E4K126_9GAMM</name>
<keyword evidence="1 4" id="KW-0349">Heme</keyword>
<sequence>MLKLNKMITAFTLFAGLILFSTASQNEVEVDSKAYATGKALYKEGFLPNGQLVKATIQGDISVEGDQLICETCHRRSGLGSTEGQQVVPAVAGSVLFKPLKLPTSKPPEPPVYREAYTRETLMAAVRDGVDANGQPLDPFMPRYQIDDEALDGLMAYVSTLSNTPSPGVDDKTIHFATIVLSSNKAEENKALIDVMATYVEQKNVETRYETKRAKNAPWHKDWMFKPYRKWQIHVWELTGAEETWPEQLSAYYSKQPVFALVNGLVPTGWNRVSEFCEGHAIPCLFPTTQQPVISDDNYYTIYLNKGAAHESEAVASYIRKNRPAARVVQIHDQSDMLSSISSNALIDDLNKAGISVDTVSLGQLGEKESSAFRIGKDDTVVLWLDRGKSEQLFNSGQLNSAELIMLSSQYYGTDTKLIPQDLTDSVLFIHSAEMPDKLNRLLIRSTGWFRAKRIYNKETREIQANAYFALKVLGDAVKHIRGYFYRDYMIEKIEHMIDDLPYTSIFPRLSMAPDQRFASRGFYVAKTDGKGGIVNLTGWIAP</sequence>
<keyword evidence="3 4" id="KW-0408">Iron</keyword>
<organism evidence="7 8">
    <name type="scientific">Candidatus Thiodiazotropha lotti</name>
    <dbReference type="NCBI Taxonomy" id="2792787"/>
    <lineage>
        <taxon>Bacteria</taxon>
        <taxon>Pseudomonadati</taxon>
        <taxon>Pseudomonadota</taxon>
        <taxon>Gammaproteobacteria</taxon>
        <taxon>Chromatiales</taxon>
        <taxon>Sedimenticolaceae</taxon>
        <taxon>Candidatus Thiodiazotropha</taxon>
    </lineage>
</organism>
<evidence type="ECO:0000256" key="5">
    <source>
        <dbReference type="SAM" id="SignalP"/>
    </source>
</evidence>
<comment type="caution">
    <text evidence="7">The sequence shown here is derived from an EMBL/GenBank/DDBJ whole genome shotgun (WGS) entry which is preliminary data.</text>
</comment>
<dbReference type="EMBL" id="JAEPDI010000001">
    <property type="protein sequence ID" value="MCG7937662.1"/>
    <property type="molecule type" value="Genomic_DNA"/>
</dbReference>
<dbReference type="Gene3D" id="3.40.50.2300">
    <property type="match status" value="2"/>
</dbReference>
<evidence type="ECO:0000259" key="6">
    <source>
        <dbReference type="PROSITE" id="PS51007"/>
    </source>
</evidence>
<dbReference type="Proteomes" id="UP000886687">
    <property type="component" value="Unassembled WGS sequence"/>
</dbReference>
<evidence type="ECO:0000313" key="7">
    <source>
        <dbReference type="EMBL" id="MCG7937662.1"/>
    </source>
</evidence>
<dbReference type="PROSITE" id="PS51007">
    <property type="entry name" value="CYTC"/>
    <property type="match status" value="1"/>
</dbReference>
<feature type="domain" description="Cytochrome c" evidence="6">
    <location>
        <begin position="33"/>
        <end position="162"/>
    </location>
</feature>
<dbReference type="GO" id="GO:0009055">
    <property type="term" value="F:electron transfer activity"/>
    <property type="evidence" value="ECO:0007669"/>
    <property type="project" value="InterPro"/>
</dbReference>
<dbReference type="SUPFAM" id="SSF53822">
    <property type="entry name" value="Periplasmic binding protein-like I"/>
    <property type="match status" value="1"/>
</dbReference>
<dbReference type="AlphaFoldDB" id="A0A9E4K126"/>
<evidence type="ECO:0000313" key="8">
    <source>
        <dbReference type="Proteomes" id="UP000886687"/>
    </source>
</evidence>
<evidence type="ECO:0000256" key="4">
    <source>
        <dbReference type="PROSITE-ProRule" id="PRU00433"/>
    </source>
</evidence>
<evidence type="ECO:0000256" key="1">
    <source>
        <dbReference type="ARBA" id="ARBA00022617"/>
    </source>
</evidence>
<keyword evidence="2 4" id="KW-0479">Metal-binding</keyword>
<feature type="signal peptide" evidence="5">
    <location>
        <begin position="1"/>
        <end position="26"/>
    </location>
</feature>
<accession>A0A9E4K126</accession>
<evidence type="ECO:0000256" key="2">
    <source>
        <dbReference type="ARBA" id="ARBA00022723"/>
    </source>
</evidence>
<gene>
    <name evidence="7" type="ORF">JAZ04_02225</name>
</gene>
<dbReference type="GO" id="GO:0020037">
    <property type="term" value="F:heme binding"/>
    <property type="evidence" value="ECO:0007669"/>
    <property type="project" value="InterPro"/>
</dbReference>
<proteinExistence type="predicted"/>
<dbReference type="SUPFAM" id="SSF46626">
    <property type="entry name" value="Cytochrome c"/>
    <property type="match status" value="1"/>
</dbReference>
<dbReference type="GO" id="GO:0046872">
    <property type="term" value="F:metal ion binding"/>
    <property type="evidence" value="ECO:0007669"/>
    <property type="project" value="UniProtKB-KW"/>
</dbReference>